<dbReference type="InterPro" id="IPR042527">
    <property type="entry name" value="Atg5_UblA_dom_sf"/>
</dbReference>
<comment type="subcellular location">
    <subcellularLocation>
        <location evidence="1 6">Preautophagosomal structure membrane</location>
        <topology evidence="1 6">Peripheral membrane protein</topology>
    </subcellularLocation>
</comment>
<dbReference type="GO" id="GO:0044233">
    <property type="term" value="C:mitochondria-associated endoplasmic reticulum membrane contact site"/>
    <property type="evidence" value="ECO:0007669"/>
    <property type="project" value="TreeGrafter"/>
</dbReference>
<gene>
    <name evidence="10" type="ORF">M409DRAFT_20924</name>
</gene>
<dbReference type="OrthoDB" id="272162at2759"/>
<feature type="domain" description="Autophagy protein ATG5 UblB" evidence="7">
    <location>
        <begin position="218"/>
        <end position="319"/>
    </location>
</feature>
<evidence type="ECO:0000256" key="2">
    <source>
        <dbReference type="ARBA" id="ARBA00006910"/>
    </source>
</evidence>
<evidence type="ECO:0000259" key="7">
    <source>
        <dbReference type="Pfam" id="PF04106"/>
    </source>
</evidence>
<dbReference type="GO" id="GO:0034274">
    <property type="term" value="C:Atg12-Atg5-Atg16 complex"/>
    <property type="evidence" value="ECO:0007669"/>
    <property type="project" value="TreeGrafter"/>
</dbReference>
<dbReference type="FunFam" id="3.10.20.620:FF:000004">
    <property type="entry name" value="Autophagy protein 5"/>
    <property type="match status" value="1"/>
</dbReference>
<evidence type="ECO:0000259" key="8">
    <source>
        <dbReference type="Pfam" id="PF20637"/>
    </source>
</evidence>
<dbReference type="GeneID" id="54558892"/>
<protein>
    <recommendedName>
        <fullName evidence="6">Autophagy protein 5</fullName>
    </recommendedName>
</protein>
<keyword evidence="11" id="KW-1185">Reference proteome</keyword>
<comment type="function">
    <text evidence="6">Involved in cytoplasm to vacuole transport (Cvt) and autophagic vesicle formation.</text>
</comment>
<evidence type="ECO:0000313" key="11">
    <source>
        <dbReference type="Proteomes" id="UP000799537"/>
    </source>
</evidence>
<dbReference type="InterPro" id="IPR042526">
    <property type="entry name" value="Atg5_HR"/>
</dbReference>
<dbReference type="EMBL" id="ML993589">
    <property type="protein sequence ID" value="KAF2168911.1"/>
    <property type="molecule type" value="Genomic_DNA"/>
</dbReference>
<evidence type="ECO:0000256" key="4">
    <source>
        <dbReference type="ARBA" id="ARBA00022843"/>
    </source>
</evidence>
<dbReference type="Gene3D" id="1.10.246.190">
    <property type="entry name" value="Autophagy protein Apg5, helix rich domain"/>
    <property type="match status" value="1"/>
</dbReference>
<evidence type="ECO:0000313" key="10">
    <source>
        <dbReference type="EMBL" id="KAF2168911.1"/>
    </source>
</evidence>
<evidence type="ECO:0000259" key="9">
    <source>
        <dbReference type="Pfam" id="PF20638"/>
    </source>
</evidence>
<accession>A0A6A6CPC4</accession>
<dbReference type="InterPro" id="IPR007239">
    <property type="entry name" value="Atg5"/>
</dbReference>
<keyword evidence="4 6" id="KW-0832">Ubl conjugation</keyword>
<dbReference type="InterPro" id="IPR048939">
    <property type="entry name" value="ATG5_UblA"/>
</dbReference>
<dbReference type="RefSeq" id="XP_033669800.1">
    <property type="nucleotide sequence ID" value="XM_033805620.1"/>
</dbReference>
<evidence type="ECO:0000256" key="3">
    <source>
        <dbReference type="ARBA" id="ARBA00022499"/>
    </source>
</evidence>
<evidence type="ECO:0000256" key="5">
    <source>
        <dbReference type="ARBA" id="ARBA00023006"/>
    </source>
</evidence>
<dbReference type="Pfam" id="PF20637">
    <property type="entry name" value="ATG5_HBR"/>
    <property type="match status" value="1"/>
</dbReference>
<dbReference type="GO" id="GO:0034045">
    <property type="term" value="C:phagophore assembly site membrane"/>
    <property type="evidence" value="ECO:0007669"/>
    <property type="project" value="UniProtKB-SubCell"/>
</dbReference>
<organism evidence="10 11">
    <name type="scientific">Zasmidium cellare ATCC 36951</name>
    <dbReference type="NCBI Taxonomy" id="1080233"/>
    <lineage>
        <taxon>Eukaryota</taxon>
        <taxon>Fungi</taxon>
        <taxon>Dikarya</taxon>
        <taxon>Ascomycota</taxon>
        <taxon>Pezizomycotina</taxon>
        <taxon>Dothideomycetes</taxon>
        <taxon>Dothideomycetidae</taxon>
        <taxon>Mycosphaerellales</taxon>
        <taxon>Mycosphaerellaceae</taxon>
        <taxon>Zasmidium</taxon>
    </lineage>
</organism>
<dbReference type="Pfam" id="PF20638">
    <property type="entry name" value="ATG5_UblA"/>
    <property type="match status" value="1"/>
</dbReference>
<dbReference type="GO" id="GO:0019776">
    <property type="term" value="F:Atg8-family ligase activity"/>
    <property type="evidence" value="ECO:0007669"/>
    <property type="project" value="TreeGrafter"/>
</dbReference>
<dbReference type="PANTHER" id="PTHR13040:SF2">
    <property type="entry name" value="AUTOPHAGY PROTEIN 5"/>
    <property type="match status" value="1"/>
</dbReference>
<keyword evidence="5 6" id="KW-0072">Autophagy</keyword>
<evidence type="ECO:0000256" key="6">
    <source>
        <dbReference type="RuleBase" id="RU361202"/>
    </source>
</evidence>
<dbReference type="GO" id="GO:0034727">
    <property type="term" value="P:piecemeal microautophagy of the nucleus"/>
    <property type="evidence" value="ECO:0007669"/>
    <property type="project" value="TreeGrafter"/>
</dbReference>
<dbReference type="Proteomes" id="UP000799537">
    <property type="component" value="Unassembled WGS sequence"/>
</dbReference>
<keyword evidence="3 6" id="KW-1017">Isopeptide bond</keyword>
<keyword evidence="6" id="KW-0813">Transport</keyword>
<evidence type="ECO:0000256" key="1">
    <source>
        <dbReference type="ARBA" id="ARBA00004623"/>
    </source>
</evidence>
<dbReference type="GO" id="GO:0005776">
    <property type="term" value="C:autophagosome"/>
    <property type="evidence" value="ECO:0007669"/>
    <property type="project" value="TreeGrafter"/>
</dbReference>
<reference evidence="10" key="1">
    <citation type="journal article" date="2020" name="Stud. Mycol.">
        <title>101 Dothideomycetes genomes: a test case for predicting lifestyles and emergence of pathogens.</title>
        <authorList>
            <person name="Haridas S."/>
            <person name="Albert R."/>
            <person name="Binder M."/>
            <person name="Bloem J."/>
            <person name="Labutti K."/>
            <person name="Salamov A."/>
            <person name="Andreopoulos B."/>
            <person name="Baker S."/>
            <person name="Barry K."/>
            <person name="Bills G."/>
            <person name="Bluhm B."/>
            <person name="Cannon C."/>
            <person name="Castanera R."/>
            <person name="Culley D."/>
            <person name="Daum C."/>
            <person name="Ezra D."/>
            <person name="Gonzalez J."/>
            <person name="Henrissat B."/>
            <person name="Kuo A."/>
            <person name="Liang C."/>
            <person name="Lipzen A."/>
            <person name="Lutzoni F."/>
            <person name="Magnuson J."/>
            <person name="Mondo S."/>
            <person name="Nolan M."/>
            <person name="Ohm R."/>
            <person name="Pangilinan J."/>
            <person name="Park H.-J."/>
            <person name="Ramirez L."/>
            <person name="Alfaro M."/>
            <person name="Sun H."/>
            <person name="Tritt A."/>
            <person name="Yoshinaga Y."/>
            <person name="Zwiers L.-H."/>
            <person name="Turgeon B."/>
            <person name="Goodwin S."/>
            <person name="Spatafora J."/>
            <person name="Crous P."/>
            <person name="Grigoriev I."/>
        </authorList>
    </citation>
    <scope>NUCLEOTIDE SEQUENCE</scope>
    <source>
        <strain evidence="10">ATCC 36951</strain>
    </source>
</reference>
<dbReference type="AlphaFoldDB" id="A0A6A6CPC4"/>
<dbReference type="GO" id="GO:0061908">
    <property type="term" value="C:phagophore"/>
    <property type="evidence" value="ECO:0007669"/>
    <property type="project" value="TreeGrafter"/>
</dbReference>
<feature type="domain" description="Autophagy protein ATG5 alpha-helical bundle region" evidence="8">
    <location>
        <begin position="155"/>
        <end position="210"/>
    </location>
</feature>
<dbReference type="GO" id="GO:0006995">
    <property type="term" value="P:cellular response to nitrogen starvation"/>
    <property type="evidence" value="ECO:0007669"/>
    <property type="project" value="TreeGrafter"/>
</dbReference>
<comment type="similarity">
    <text evidence="2 6">Belongs to the ATG5 family.</text>
</comment>
<dbReference type="InterPro" id="IPR048318">
    <property type="entry name" value="ATG5_UblB"/>
</dbReference>
<keyword evidence="6" id="KW-0472">Membrane</keyword>
<name>A0A6A6CPC4_ZASCE</name>
<dbReference type="Pfam" id="PF04106">
    <property type="entry name" value="ATG5_UblB"/>
    <property type="match status" value="1"/>
</dbReference>
<dbReference type="Gene3D" id="3.10.20.90">
    <property type="entry name" value="Phosphatidylinositol 3-kinase Catalytic Subunit, Chain A, domain 1"/>
    <property type="match status" value="1"/>
</dbReference>
<dbReference type="PANTHER" id="PTHR13040">
    <property type="entry name" value="AUTOPHAGY PROTEIN 5"/>
    <property type="match status" value="1"/>
</dbReference>
<sequence length="323" mass="35851">MSAPPGSISTLQSKIWNGSLALEIRLAASDCRTYDESEPYLIQYPRLSYLAFLLPRLHAFFAARLINPEVSSYDAWLSFEDVPLKWHYPLGLLYDLFSGAEPADLDPPGQSDSVVASQANVEASTGQAPIPWKLTIHYTDFPYDQLIQLDPEGLTMRDTFINSVKEADYVRNGSARTVMSLSKEDSDNLWLSVQNHELLLFRSVNNKLLNPPGMELRHVPTKIYLPGSASDDDTATILEETRPGHMRVVQSLIPLQLPSRQPQTLGTALNTILPSIFPSRRILLYARPVLHGAALPLAARMDDLGKAAAYTDGFLHIAIVMHG</sequence>
<feature type="domain" description="Autophagy protein ATG5 UblA" evidence="9">
    <location>
        <begin position="15"/>
        <end position="138"/>
    </location>
</feature>
<comment type="subunit">
    <text evidence="6">Conjugated with ATG12.</text>
</comment>
<dbReference type="Gene3D" id="3.10.20.620">
    <property type="match status" value="1"/>
</dbReference>
<dbReference type="InterPro" id="IPR048940">
    <property type="entry name" value="ATG5_HBR"/>
</dbReference>
<dbReference type="GO" id="GO:0000422">
    <property type="term" value="P:autophagy of mitochondrion"/>
    <property type="evidence" value="ECO:0007669"/>
    <property type="project" value="TreeGrafter"/>
</dbReference>
<proteinExistence type="inferred from homology"/>